<proteinExistence type="predicted"/>
<dbReference type="EMBL" id="UFQT01002480">
    <property type="protein sequence ID" value="SSX33552.1"/>
    <property type="molecule type" value="Genomic_DNA"/>
</dbReference>
<dbReference type="VEuPathDB" id="VectorBase:CSON006611"/>
<dbReference type="AlphaFoldDB" id="A0A336MSY1"/>
<sequence>MFYPVLSCQQMYISFILSVFSALNVEII</sequence>
<dbReference type="EMBL" id="UFQS01002480">
    <property type="protein sequence ID" value="SSX14136.1"/>
    <property type="molecule type" value="Genomic_DNA"/>
</dbReference>
<reference evidence="1" key="1">
    <citation type="submission" date="2018-04" db="EMBL/GenBank/DDBJ databases">
        <authorList>
            <person name="Go L.Y."/>
            <person name="Mitchell J.A."/>
        </authorList>
    </citation>
    <scope>NUCLEOTIDE SEQUENCE</scope>
    <source>
        <tissue evidence="1">Whole organism</tissue>
    </source>
</reference>
<accession>A0A336MSY1</accession>
<protein>
    <submittedName>
        <fullName evidence="2">CSON006611 protein</fullName>
    </submittedName>
</protein>
<reference evidence="2" key="2">
    <citation type="submission" date="2018-07" db="EMBL/GenBank/DDBJ databases">
        <authorList>
            <person name="Quirk P.G."/>
            <person name="Krulwich T.A."/>
        </authorList>
    </citation>
    <scope>NUCLEOTIDE SEQUENCE</scope>
</reference>
<organism evidence="2">
    <name type="scientific">Culicoides sonorensis</name>
    <name type="common">Biting midge</name>
    <dbReference type="NCBI Taxonomy" id="179676"/>
    <lineage>
        <taxon>Eukaryota</taxon>
        <taxon>Metazoa</taxon>
        <taxon>Ecdysozoa</taxon>
        <taxon>Arthropoda</taxon>
        <taxon>Hexapoda</taxon>
        <taxon>Insecta</taxon>
        <taxon>Pterygota</taxon>
        <taxon>Neoptera</taxon>
        <taxon>Endopterygota</taxon>
        <taxon>Diptera</taxon>
        <taxon>Nematocera</taxon>
        <taxon>Chironomoidea</taxon>
        <taxon>Ceratopogonidae</taxon>
        <taxon>Ceratopogoninae</taxon>
        <taxon>Culicoides</taxon>
        <taxon>Monoculicoides</taxon>
    </lineage>
</organism>
<evidence type="ECO:0000313" key="1">
    <source>
        <dbReference type="EMBL" id="SSX14136.1"/>
    </source>
</evidence>
<name>A0A336MSY1_CULSO</name>
<evidence type="ECO:0000313" key="2">
    <source>
        <dbReference type="EMBL" id="SSX33552.1"/>
    </source>
</evidence>
<gene>
    <name evidence="2" type="primary">CSON006611</name>
</gene>